<dbReference type="InterPro" id="IPR001537">
    <property type="entry name" value="SpoU_MeTrfase"/>
</dbReference>
<dbReference type="Pfam" id="PF00588">
    <property type="entry name" value="SpoU_methylase"/>
    <property type="match status" value="1"/>
</dbReference>
<dbReference type="Gene3D" id="3.30.1330.30">
    <property type="match status" value="1"/>
</dbReference>
<dbReference type="InterPro" id="IPR013123">
    <property type="entry name" value="SpoU_subst-bd"/>
</dbReference>
<dbReference type="SUPFAM" id="SSF75217">
    <property type="entry name" value="alpha/beta knot"/>
    <property type="match status" value="1"/>
</dbReference>
<feature type="domain" description="RNA 2-O ribose methyltransferase substrate binding" evidence="4">
    <location>
        <begin position="138"/>
        <end position="215"/>
    </location>
</feature>
<evidence type="ECO:0000313" key="5">
    <source>
        <dbReference type="EMBL" id="KAK4535965.1"/>
    </source>
</evidence>
<keyword evidence="1" id="KW-0489">Methyltransferase</keyword>
<evidence type="ECO:0000256" key="1">
    <source>
        <dbReference type="ARBA" id="ARBA00022603"/>
    </source>
</evidence>
<dbReference type="GO" id="GO:0003723">
    <property type="term" value="F:RNA binding"/>
    <property type="evidence" value="ECO:0007669"/>
    <property type="project" value="InterPro"/>
</dbReference>
<dbReference type="Gene3D" id="3.40.1280.10">
    <property type="match status" value="1"/>
</dbReference>
<dbReference type="Proteomes" id="UP001301350">
    <property type="component" value="Unassembled WGS sequence"/>
</dbReference>
<evidence type="ECO:0000256" key="2">
    <source>
        <dbReference type="ARBA" id="ARBA00022679"/>
    </source>
</evidence>
<feature type="compositionally biased region" description="Low complexity" evidence="3">
    <location>
        <begin position="45"/>
        <end position="65"/>
    </location>
</feature>
<dbReference type="InterPro" id="IPR029026">
    <property type="entry name" value="tRNA_m1G_MTases_N"/>
</dbReference>
<name>A0AAV9IV44_CYACA</name>
<dbReference type="InterPro" id="IPR029028">
    <property type="entry name" value="Alpha/beta_knot_MTases"/>
</dbReference>
<dbReference type="PANTHER" id="PTHR43191:SF2">
    <property type="entry name" value="RRNA METHYLTRANSFERASE 3, MITOCHONDRIAL"/>
    <property type="match status" value="1"/>
</dbReference>
<keyword evidence="6" id="KW-1185">Reference proteome</keyword>
<dbReference type="EMBL" id="JANCYW010000006">
    <property type="protein sequence ID" value="KAK4535965.1"/>
    <property type="molecule type" value="Genomic_DNA"/>
</dbReference>
<evidence type="ECO:0000259" key="4">
    <source>
        <dbReference type="SMART" id="SM00967"/>
    </source>
</evidence>
<evidence type="ECO:0000256" key="3">
    <source>
        <dbReference type="SAM" id="MobiDB-lite"/>
    </source>
</evidence>
<evidence type="ECO:0000313" key="6">
    <source>
        <dbReference type="Proteomes" id="UP001301350"/>
    </source>
</evidence>
<proteinExistence type="predicted"/>
<keyword evidence="2" id="KW-0808">Transferase</keyword>
<reference evidence="5 6" key="1">
    <citation type="submission" date="2022-07" db="EMBL/GenBank/DDBJ databases">
        <title>Genome-wide signatures of adaptation to extreme environments.</title>
        <authorList>
            <person name="Cho C.H."/>
            <person name="Yoon H.S."/>
        </authorList>
    </citation>
    <scope>NUCLEOTIDE SEQUENCE [LARGE SCALE GENOMIC DNA]</scope>
    <source>
        <strain evidence="5 6">DBV 063 E5</strain>
    </source>
</reference>
<dbReference type="InterPro" id="IPR029064">
    <property type="entry name" value="Ribosomal_eL30-like_sf"/>
</dbReference>
<accession>A0AAV9IV44</accession>
<comment type="caution">
    <text evidence="5">The sequence shown here is derived from an EMBL/GenBank/DDBJ whole genome shotgun (WGS) entry which is preliminary data.</text>
</comment>
<organism evidence="5 6">
    <name type="scientific">Cyanidium caldarium</name>
    <name type="common">Red alga</name>
    <dbReference type="NCBI Taxonomy" id="2771"/>
    <lineage>
        <taxon>Eukaryota</taxon>
        <taxon>Rhodophyta</taxon>
        <taxon>Bangiophyceae</taxon>
        <taxon>Cyanidiales</taxon>
        <taxon>Cyanidiaceae</taxon>
        <taxon>Cyanidium</taxon>
    </lineage>
</organism>
<sequence length="449" mass="48609">MRWRGCVSMFQWVASPRQTRRWPPNSRNAASAAVAGGRRRRRRMAAGADGTTASSASTSMASSRGGKPERWPFREIVSPQNVKLKEIRELLRSTKASVADALLAAEACTRLRDRSHGDEDSGRVAELERDPHSGAPFVIEGARLVLDALECGWRPKFVLCDARSAGDLHRRHPRLFAHLCDPSISRRVQLCSTPMPSDTTSPQGIVGVFRRQPLPWCSDTSNVMLLLDGVQDPGNMGTILRSGCAAGVQGVLLTPGCADAWSTKALRAGMGAHFRVPIVEDVPWNRVPQVLEMATTGMTRSDGNGALEEGRAAWTEWPFVMAVAHGRAEPDILHRTYTDCAAFADVARTESRSEGGNGSTGRPSGQRRLCLLVIGSEAHGPSEEAFALARQVSGSCTIEIPMMCRTDSLNAAVAASVILFEAQRRRQQALQERADHAVMGASGSPPKRS</sequence>
<feature type="compositionally biased region" description="Low complexity" evidence="3">
    <location>
        <begin position="27"/>
        <end position="36"/>
    </location>
</feature>
<protein>
    <recommendedName>
        <fullName evidence="4">RNA 2-O ribose methyltransferase substrate binding domain-containing protein</fullName>
    </recommendedName>
</protein>
<dbReference type="GO" id="GO:0005737">
    <property type="term" value="C:cytoplasm"/>
    <property type="evidence" value="ECO:0007669"/>
    <property type="project" value="UniProtKB-ARBA"/>
</dbReference>
<dbReference type="SMART" id="SM00967">
    <property type="entry name" value="SpoU_sub_bind"/>
    <property type="match status" value="1"/>
</dbReference>
<dbReference type="CDD" id="cd18095">
    <property type="entry name" value="SpoU-like_rRNA-MTase"/>
    <property type="match status" value="1"/>
</dbReference>
<dbReference type="GO" id="GO:0032259">
    <property type="term" value="P:methylation"/>
    <property type="evidence" value="ECO:0007669"/>
    <property type="project" value="UniProtKB-KW"/>
</dbReference>
<dbReference type="GO" id="GO:0006396">
    <property type="term" value="P:RNA processing"/>
    <property type="evidence" value="ECO:0007669"/>
    <property type="project" value="InterPro"/>
</dbReference>
<gene>
    <name evidence="5" type="ORF">CDCA_CDCA06G1990</name>
</gene>
<dbReference type="PANTHER" id="PTHR43191">
    <property type="entry name" value="RRNA METHYLTRANSFERASE 3"/>
    <property type="match status" value="1"/>
</dbReference>
<dbReference type="GO" id="GO:0008173">
    <property type="term" value="F:RNA methyltransferase activity"/>
    <property type="evidence" value="ECO:0007669"/>
    <property type="project" value="InterPro"/>
</dbReference>
<dbReference type="InterPro" id="IPR051259">
    <property type="entry name" value="rRNA_Methyltransferase"/>
</dbReference>
<dbReference type="AlphaFoldDB" id="A0AAV9IV44"/>
<feature type="region of interest" description="Disordered" evidence="3">
    <location>
        <begin position="19"/>
        <end position="73"/>
    </location>
</feature>